<evidence type="ECO:0000313" key="3">
    <source>
        <dbReference type="Proteomes" id="UP000291343"/>
    </source>
</evidence>
<comment type="caution">
    <text evidence="2">The sequence shown here is derived from an EMBL/GenBank/DDBJ whole genome shotgun (WGS) entry which is preliminary data.</text>
</comment>
<protein>
    <submittedName>
        <fullName evidence="2">Uncharacterized protein</fullName>
    </submittedName>
</protein>
<dbReference type="InParanoid" id="A0A482WVL9"/>
<name>A0A482WVL9_LAOST</name>
<feature type="region of interest" description="Disordered" evidence="1">
    <location>
        <begin position="1"/>
        <end position="45"/>
    </location>
</feature>
<proteinExistence type="predicted"/>
<organism evidence="2 3">
    <name type="scientific">Laodelphax striatellus</name>
    <name type="common">Small brown planthopper</name>
    <name type="synonym">Delphax striatella</name>
    <dbReference type="NCBI Taxonomy" id="195883"/>
    <lineage>
        <taxon>Eukaryota</taxon>
        <taxon>Metazoa</taxon>
        <taxon>Ecdysozoa</taxon>
        <taxon>Arthropoda</taxon>
        <taxon>Hexapoda</taxon>
        <taxon>Insecta</taxon>
        <taxon>Pterygota</taxon>
        <taxon>Neoptera</taxon>
        <taxon>Paraneoptera</taxon>
        <taxon>Hemiptera</taxon>
        <taxon>Auchenorrhyncha</taxon>
        <taxon>Fulgoroidea</taxon>
        <taxon>Delphacidae</taxon>
        <taxon>Criomorphinae</taxon>
        <taxon>Laodelphax</taxon>
    </lineage>
</organism>
<dbReference type="Proteomes" id="UP000291343">
    <property type="component" value="Unassembled WGS sequence"/>
</dbReference>
<accession>A0A482WVL9</accession>
<dbReference type="AlphaFoldDB" id="A0A482WVL9"/>
<dbReference type="EMBL" id="QKKF02023824">
    <property type="protein sequence ID" value="RZF37584.1"/>
    <property type="molecule type" value="Genomic_DNA"/>
</dbReference>
<evidence type="ECO:0000256" key="1">
    <source>
        <dbReference type="SAM" id="MobiDB-lite"/>
    </source>
</evidence>
<gene>
    <name evidence="2" type="ORF">LSTR_LSTR011404</name>
</gene>
<reference evidence="2 3" key="1">
    <citation type="journal article" date="2017" name="Gigascience">
        <title>Genome sequence of the small brown planthopper, Laodelphax striatellus.</title>
        <authorList>
            <person name="Zhu J."/>
            <person name="Jiang F."/>
            <person name="Wang X."/>
            <person name="Yang P."/>
            <person name="Bao Y."/>
            <person name="Zhao W."/>
            <person name="Wang W."/>
            <person name="Lu H."/>
            <person name="Wang Q."/>
            <person name="Cui N."/>
            <person name="Li J."/>
            <person name="Chen X."/>
            <person name="Luo L."/>
            <person name="Yu J."/>
            <person name="Kang L."/>
            <person name="Cui F."/>
        </authorList>
    </citation>
    <scope>NUCLEOTIDE SEQUENCE [LARGE SCALE GENOMIC DNA]</scope>
    <source>
        <strain evidence="2">Lst14</strain>
    </source>
</reference>
<sequence length="151" mass="17214">MRERKEDRRVETLELQEQPEDFNVPNLEKPTSNSRLGKPSHTSKSRLAKIERAQLQIYFAAANESNEALAYTTEAVSNESSQRSNGRGLRAEGLRRLEKFNFLPLPQRALPGSTSILFRFFEQTSQAPKPGLLLSLVRLKGYISRRGQRRG</sequence>
<keyword evidence="3" id="KW-1185">Reference proteome</keyword>
<evidence type="ECO:0000313" key="2">
    <source>
        <dbReference type="EMBL" id="RZF37584.1"/>
    </source>
</evidence>
<feature type="compositionally biased region" description="Basic and acidic residues" evidence="1">
    <location>
        <begin position="1"/>
        <end position="12"/>
    </location>
</feature>